<proteinExistence type="predicted"/>
<feature type="compositionally biased region" description="Low complexity" evidence="1">
    <location>
        <begin position="41"/>
        <end position="56"/>
    </location>
</feature>
<evidence type="ECO:0000313" key="3">
    <source>
        <dbReference type="Proteomes" id="UP000707451"/>
    </source>
</evidence>
<sequence length="145" mass="16267">MYSPSRPTSTSPSTPSSGRSHTGTAAASRHQSLLHSTHSHQQQQQKQQQQQQQQQQLAMPGELRQAHHLPLEQLQQPLPPPPPVPQFQTLPVLNSINRVSRTYYSKHDQGVVYMARTPGVSLHRQTDMRRESCEIIAAIGKRIGL</sequence>
<feature type="compositionally biased region" description="Low complexity" evidence="1">
    <location>
        <begin position="1"/>
        <end position="24"/>
    </location>
</feature>
<accession>A0A9P7XRB6</accession>
<feature type="region of interest" description="Disordered" evidence="1">
    <location>
        <begin position="1"/>
        <end position="87"/>
    </location>
</feature>
<comment type="caution">
    <text evidence="2">The sequence shown here is derived from an EMBL/GenBank/DDBJ whole genome shotgun (WGS) entry which is preliminary data.</text>
</comment>
<evidence type="ECO:0000256" key="1">
    <source>
        <dbReference type="SAM" id="MobiDB-lite"/>
    </source>
</evidence>
<dbReference type="OrthoDB" id="25002at2759"/>
<evidence type="ECO:0000313" key="2">
    <source>
        <dbReference type="EMBL" id="KAG9065721.1"/>
    </source>
</evidence>
<dbReference type="Proteomes" id="UP000707451">
    <property type="component" value="Unassembled WGS sequence"/>
</dbReference>
<name>A0A9P7XRB6_9FUNG</name>
<reference evidence="2" key="1">
    <citation type="submission" date="2021-06" db="EMBL/GenBank/DDBJ databases">
        <title>Genome Sequence of Mortierella hyaline Strain SCG-10, a Cold-Adapted, Nitrate-Reducing Fungus Isolated from Soil in Minnesota, USA.</title>
        <authorList>
            <person name="Aldossari N."/>
        </authorList>
    </citation>
    <scope>NUCLEOTIDE SEQUENCE</scope>
    <source>
        <strain evidence="2">SCG-10</strain>
    </source>
</reference>
<protein>
    <submittedName>
        <fullName evidence="2">Uncharacterized protein</fullName>
    </submittedName>
</protein>
<feature type="compositionally biased region" description="Polar residues" evidence="1">
    <location>
        <begin position="29"/>
        <end position="40"/>
    </location>
</feature>
<organism evidence="2 3">
    <name type="scientific">Linnemannia hyalina</name>
    <dbReference type="NCBI Taxonomy" id="64524"/>
    <lineage>
        <taxon>Eukaryota</taxon>
        <taxon>Fungi</taxon>
        <taxon>Fungi incertae sedis</taxon>
        <taxon>Mucoromycota</taxon>
        <taxon>Mortierellomycotina</taxon>
        <taxon>Mortierellomycetes</taxon>
        <taxon>Mortierellales</taxon>
        <taxon>Mortierellaceae</taxon>
        <taxon>Linnemannia</taxon>
    </lineage>
</organism>
<dbReference type="AlphaFoldDB" id="A0A9P7XRB6"/>
<gene>
    <name evidence="2" type="ORF">KI688_002010</name>
</gene>
<keyword evidence="3" id="KW-1185">Reference proteome</keyword>
<dbReference type="EMBL" id="JAHRHY010000011">
    <property type="protein sequence ID" value="KAG9065721.1"/>
    <property type="molecule type" value="Genomic_DNA"/>
</dbReference>